<dbReference type="GO" id="GO:0016787">
    <property type="term" value="F:hydrolase activity"/>
    <property type="evidence" value="ECO:0007669"/>
    <property type="project" value="UniProtKB-KW"/>
</dbReference>
<name>C0BAG3_9FIRM</name>
<dbReference type="CDD" id="cd06503">
    <property type="entry name" value="ATP-synt_Fo_b"/>
    <property type="match status" value="1"/>
</dbReference>
<keyword evidence="3 12" id="KW-0138">CF(0)</keyword>
<dbReference type="InterPro" id="IPR028987">
    <property type="entry name" value="ATP_synth_B-like_membr_sf"/>
</dbReference>
<evidence type="ECO:0000256" key="12">
    <source>
        <dbReference type="HAMAP-Rule" id="MF_01398"/>
    </source>
</evidence>
<keyword evidence="4 12" id="KW-0812">Transmembrane</keyword>
<dbReference type="GO" id="GO:0005886">
    <property type="term" value="C:plasma membrane"/>
    <property type="evidence" value="ECO:0007669"/>
    <property type="project" value="UniProtKB-SubCell"/>
</dbReference>
<evidence type="ECO:0000256" key="11">
    <source>
        <dbReference type="ARBA" id="ARBA00037847"/>
    </source>
</evidence>
<reference evidence="15 16" key="1">
    <citation type="submission" date="2009-02" db="EMBL/GenBank/DDBJ databases">
        <authorList>
            <person name="Fulton L."/>
            <person name="Clifton S."/>
            <person name="Fulton B."/>
            <person name="Xu J."/>
            <person name="Minx P."/>
            <person name="Pepin K.H."/>
            <person name="Johnson M."/>
            <person name="Bhonagiri V."/>
            <person name="Nash W.E."/>
            <person name="Mardis E.R."/>
            <person name="Wilson R.K."/>
        </authorList>
    </citation>
    <scope>NUCLEOTIDE SEQUENCE [LARGE SCALE GENOMIC DNA]</scope>
    <source>
        <strain evidence="15 16">ATCC 27758</strain>
    </source>
</reference>
<evidence type="ECO:0000256" key="9">
    <source>
        <dbReference type="ARBA" id="ARBA00023310"/>
    </source>
</evidence>
<comment type="similarity">
    <text evidence="1 12 13">Belongs to the ATPase B chain family.</text>
</comment>
<keyword evidence="2 12" id="KW-0813">Transport</keyword>
<dbReference type="GO" id="GO:0046961">
    <property type="term" value="F:proton-transporting ATPase activity, rotational mechanism"/>
    <property type="evidence" value="ECO:0007669"/>
    <property type="project" value="TreeGrafter"/>
</dbReference>
<dbReference type="Pfam" id="PF00430">
    <property type="entry name" value="ATP-synt_B"/>
    <property type="match status" value="1"/>
</dbReference>
<keyword evidence="8 12" id="KW-0472">Membrane</keyword>
<comment type="subcellular location">
    <subcellularLocation>
        <location evidence="12">Cell membrane</location>
        <topology evidence="12">Single-pass membrane protein</topology>
    </subcellularLocation>
    <subcellularLocation>
        <location evidence="11">Endomembrane system</location>
        <topology evidence="11">Single-pass membrane protein</topology>
    </subcellularLocation>
</comment>
<keyword evidence="12" id="KW-1003">Cell membrane</keyword>
<comment type="function">
    <text evidence="10 12">F(1)F(0) ATP synthase produces ATP from ADP in the presence of a proton or sodium gradient. F-type ATPases consist of two structural domains, F(1) containing the extramembraneous catalytic core and F(0) containing the membrane proton channel, linked together by a central stalk and a peripheral stalk. During catalysis, ATP synthesis in the catalytic domain of F(1) is coupled via a rotary mechanism of the central stalk subunits to proton translocation.</text>
</comment>
<organism evidence="15 16">
    <name type="scientific">Coprococcus comes ATCC 27758</name>
    <dbReference type="NCBI Taxonomy" id="470146"/>
    <lineage>
        <taxon>Bacteria</taxon>
        <taxon>Bacillati</taxon>
        <taxon>Bacillota</taxon>
        <taxon>Clostridia</taxon>
        <taxon>Lachnospirales</taxon>
        <taxon>Lachnospiraceae</taxon>
        <taxon>Coprococcus</taxon>
    </lineage>
</organism>
<keyword evidence="6 12" id="KW-1133">Transmembrane helix</keyword>
<dbReference type="HOGENOM" id="CLU_079215_4_0_9"/>
<dbReference type="EMBL" id="ABVR01000041">
    <property type="protein sequence ID" value="EEG89087.1"/>
    <property type="molecule type" value="Genomic_DNA"/>
</dbReference>
<keyword evidence="7 12" id="KW-0406">Ion transport</keyword>
<dbReference type="GO" id="GO:0045259">
    <property type="term" value="C:proton-transporting ATP synthase complex"/>
    <property type="evidence" value="ECO:0007669"/>
    <property type="project" value="UniProtKB-KW"/>
</dbReference>
<sequence length="167" mass="18633">MGQVIQFNVSLLFTIINLIVFYLLLKKFLFKPVMGIMEKREKMIADGLKNASDSQEEAARLKAEYEKALEGAKAESIQIVEKAKKTAAGESERILQEANTEAVGILKDARKTIENERKQTMNDLQSEIAGLAMQAARKIVDDTKGNQDIYDQFLKGAGDAHVNKEVK</sequence>
<dbReference type="NCBIfam" id="TIGR01144">
    <property type="entry name" value="ATP_synt_b"/>
    <property type="match status" value="1"/>
</dbReference>
<feature type="coiled-coil region" evidence="14">
    <location>
        <begin position="48"/>
        <end position="75"/>
    </location>
</feature>
<evidence type="ECO:0000256" key="6">
    <source>
        <dbReference type="ARBA" id="ARBA00022989"/>
    </source>
</evidence>
<evidence type="ECO:0000256" key="1">
    <source>
        <dbReference type="ARBA" id="ARBA00005513"/>
    </source>
</evidence>
<evidence type="ECO:0000256" key="10">
    <source>
        <dbReference type="ARBA" id="ARBA00025198"/>
    </source>
</evidence>
<dbReference type="Proteomes" id="UP000003793">
    <property type="component" value="Unassembled WGS sequence"/>
</dbReference>
<dbReference type="GO" id="GO:0012505">
    <property type="term" value="C:endomembrane system"/>
    <property type="evidence" value="ECO:0007669"/>
    <property type="project" value="UniProtKB-SubCell"/>
</dbReference>
<comment type="subunit">
    <text evidence="12">F-type ATPases have 2 components, F(1) - the catalytic core - and F(0) - the membrane proton channel. F(1) has five subunits: alpha(3), beta(3), gamma(1), delta(1), epsilon(1). F(0) has three main subunits: a(1), b(2) and c(10-14). The alpha and beta chains form an alternating ring which encloses part of the gamma chain. F(1) is attached to F(0) by a central stalk formed by the gamma and epsilon chains, while a peripheral stalk is formed by the delta and b chains.</text>
</comment>
<dbReference type="AlphaFoldDB" id="C0BAG3"/>
<dbReference type="InterPro" id="IPR002146">
    <property type="entry name" value="ATP_synth_b/b'su_bac/chlpt"/>
</dbReference>
<dbReference type="InterPro" id="IPR050059">
    <property type="entry name" value="ATP_synthase_B_chain"/>
</dbReference>
<evidence type="ECO:0000256" key="7">
    <source>
        <dbReference type="ARBA" id="ARBA00023065"/>
    </source>
</evidence>
<dbReference type="SUPFAM" id="SSF81573">
    <property type="entry name" value="F1F0 ATP synthase subunit B, membrane domain"/>
    <property type="match status" value="1"/>
</dbReference>
<evidence type="ECO:0000256" key="13">
    <source>
        <dbReference type="RuleBase" id="RU003848"/>
    </source>
</evidence>
<proteinExistence type="inferred from homology"/>
<evidence type="ECO:0000256" key="4">
    <source>
        <dbReference type="ARBA" id="ARBA00022692"/>
    </source>
</evidence>
<reference evidence="15 16" key="2">
    <citation type="submission" date="2009-03" db="EMBL/GenBank/DDBJ databases">
        <title>Draft genome sequence of Coprococcus comes (ATCC 27758).</title>
        <authorList>
            <person name="Sudarsanam P."/>
            <person name="Ley R."/>
            <person name="Guruge J."/>
            <person name="Turnbaugh P.J."/>
            <person name="Mahowald M."/>
            <person name="Liep D."/>
            <person name="Gordon J."/>
        </authorList>
    </citation>
    <scope>NUCLEOTIDE SEQUENCE [LARGE SCALE GENOMIC DNA]</scope>
    <source>
        <strain evidence="15 16">ATCC 27758</strain>
    </source>
</reference>
<keyword evidence="15" id="KW-0378">Hydrolase</keyword>
<keyword evidence="9 12" id="KW-0066">ATP synthesis</keyword>
<gene>
    <name evidence="12 15" type="primary">atpF</name>
    <name evidence="15" type="ORF">COPCOM_02065</name>
</gene>
<evidence type="ECO:0000313" key="15">
    <source>
        <dbReference type="EMBL" id="EEG89087.1"/>
    </source>
</evidence>
<dbReference type="PANTHER" id="PTHR33445:SF2">
    <property type="entry name" value="ATP SYNTHASE SUBUNIT B', CHLOROPLASTIC"/>
    <property type="match status" value="1"/>
</dbReference>
<dbReference type="InterPro" id="IPR005864">
    <property type="entry name" value="ATP_synth_F0_bsu_bac"/>
</dbReference>
<evidence type="ECO:0000256" key="3">
    <source>
        <dbReference type="ARBA" id="ARBA00022547"/>
    </source>
</evidence>
<feature type="transmembrane region" description="Helical" evidence="12">
    <location>
        <begin position="6"/>
        <end position="25"/>
    </location>
</feature>
<keyword evidence="5 12" id="KW-0375">Hydrogen ion transport</keyword>
<dbReference type="HAMAP" id="MF_01398">
    <property type="entry name" value="ATP_synth_b_bprime"/>
    <property type="match status" value="1"/>
</dbReference>
<evidence type="ECO:0000313" key="16">
    <source>
        <dbReference type="Proteomes" id="UP000003793"/>
    </source>
</evidence>
<dbReference type="PANTHER" id="PTHR33445">
    <property type="entry name" value="ATP SYNTHASE SUBUNIT B', CHLOROPLASTIC"/>
    <property type="match status" value="1"/>
</dbReference>
<evidence type="ECO:0000256" key="8">
    <source>
        <dbReference type="ARBA" id="ARBA00023136"/>
    </source>
</evidence>
<accession>C0BAG3</accession>
<comment type="function">
    <text evidence="12">Component of the F(0) channel, it forms part of the peripheral stalk, linking F(1) to F(0).</text>
</comment>
<protein>
    <recommendedName>
        <fullName evidence="12">ATP synthase subunit b</fullName>
    </recommendedName>
    <alternativeName>
        <fullName evidence="12">ATP synthase F(0) sector subunit b</fullName>
    </alternativeName>
    <alternativeName>
        <fullName evidence="12">ATPase subunit I</fullName>
    </alternativeName>
    <alternativeName>
        <fullName evidence="12">F-type ATPase subunit b</fullName>
        <shortName evidence="12">F-ATPase subunit b</shortName>
    </alternativeName>
</protein>
<dbReference type="GO" id="GO:0046933">
    <property type="term" value="F:proton-transporting ATP synthase activity, rotational mechanism"/>
    <property type="evidence" value="ECO:0007669"/>
    <property type="project" value="UniProtKB-UniRule"/>
</dbReference>
<evidence type="ECO:0000256" key="5">
    <source>
        <dbReference type="ARBA" id="ARBA00022781"/>
    </source>
</evidence>
<dbReference type="Gene3D" id="6.10.250.1580">
    <property type="match status" value="1"/>
</dbReference>
<evidence type="ECO:0000256" key="14">
    <source>
        <dbReference type="SAM" id="Coils"/>
    </source>
</evidence>
<keyword evidence="14" id="KW-0175">Coiled coil</keyword>
<evidence type="ECO:0000256" key="2">
    <source>
        <dbReference type="ARBA" id="ARBA00022448"/>
    </source>
</evidence>
<comment type="caution">
    <text evidence="15">The sequence shown here is derived from an EMBL/GenBank/DDBJ whole genome shotgun (WGS) entry which is preliminary data.</text>
</comment>